<evidence type="ECO:0000313" key="5">
    <source>
        <dbReference type="Proteomes" id="UP001255856"/>
    </source>
</evidence>
<dbReference type="PANTHER" id="PTHR23310:SF115">
    <property type="entry name" value="ACB DOMAIN-CONTAINING PROTEIN"/>
    <property type="match status" value="1"/>
</dbReference>
<name>A0AAD9IM90_PROWI</name>
<dbReference type="EMBL" id="JASFZW010000004">
    <property type="protein sequence ID" value="KAK2078832.1"/>
    <property type="molecule type" value="Genomic_DNA"/>
</dbReference>
<comment type="caution">
    <text evidence="4">The sequence shown here is derived from an EMBL/GenBank/DDBJ whole genome shotgun (WGS) entry which is preliminary data.</text>
</comment>
<feature type="domain" description="ACB" evidence="3">
    <location>
        <begin position="5"/>
        <end position="90"/>
    </location>
</feature>
<dbReference type="SUPFAM" id="SSF47027">
    <property type="entry name" value="Acyl-CoA binding protein"/>
    <property type="match status" value="1"/>
</dbReference>
<dbReference type="PANTHER" id="PTHR23310">
    <property type="entry name" value="ACYL-COA-BINDING PROTEIN, ACBP"/>
    <property type="match status" value="1"/>
</dbReference>
<gene>
    <name evidence="4" type="ORF">QBZ16_003672</name>
</gene>
<protein>
    <recommendedName>
        <fullName evidence="3">ACB domain-containing protein</fullName>
    </recommendedName>
</protein>
<dbReference type="InterPro" id="IPR035984">
    <property type="entry name" value="Acyl-CoA-binding_sf"/>
</dbReference>
<comment type="similarity">
    <text evidence="1">Belongs to the ACBP family.</text>
</comment>
<dbReference type="GO" id="GO:0000062">
    <property type="term" value="F:fatty-acyl-CoA binding"/>
    <property type="evidence" value="ECO:0007669"/>
    <property type="project" value="InterPro"/>
</dbReference>
<dbReference type="PROSITE" id="PS51228">
    <property type="entry name" value="ACB_2"/>
    <property type="match status" value="1"/>
</dbReference>
<sequence>MSSDLERKFKKAVWLIRNGPPAEGATTETKLLYYAHYKQATEGDVTGSQPWRAQFEARAKWDAWAKLKGMSREEAMQKYIDLISKPDWENNPALKDYQEE</sequence>
<evidence type="ECO:0000256" key="1">
    <source>
        <dbReference type="ARBA" id="ARBA00005567"/>
    </source>
</evidence>
<dbReference type="GO" id="GO:0006631">
    <property type="term" value="P:fatty acid metabolic process"/>
    <property type="evidence" value="ECO:0007669"/>
    <property type="project" value="TreeGrafter"/>
</dbReference>
<keyword evidence="2" id="KW-0446">Lipid-binding</keyword>
<accession>A0AAD9IM90</accession>
<evidence type="ECO:0000313" key="4">
    <source>
        <dbReference type="EMBL" id="KAK2078832.1"/>
    </source>
</evidence>
<organism evidence="4 5">
    <name type="scientific">Prototheca wickerhamii</name>
    <dbReference type="NCBI Taxonomy" id="3111"/>
    <lineage>
        <taxon>Eukaryota</taxon>
        <taxon>Viridiplantae</taxon>
        <taxon>Chlorophyta</taxon>
        <taxon>core chlorophytes</taxon>
        <taxon>Trebouxiophyceae</taxon>
        <taxon>Chlorellales</taxon>
        <taxon>Chlorellaceae</taxon>
        <taxon>Prototheca</taxon>
    </lineage>
</organism>
<dbReference type="Proteomes" id="UP001255856">
    <property type="component" value="Unassembled WGS sequence"/>
</dbReference>
<dbReference type="InterPro" id="IPR014352">
    <property type="entry name" value="FERM/acyl-CoA-bd_prot_sf"/>
</dbReference>
<dbReference type="PRINTS" id="PR00689">
    <property type="entry name" value="ACOABINDINGP"/>
</dbReference>
<evidence type="ECO:0000259" key="3">
    <source>
        <dbReference type="PROSITE" id="PS51228"/>
    </source>
</evidence>
<dbReference type="Gene3D" id="1.20.80.10">
    <property type="match status" value="1"/>
</dbReference>
<dbReference type="Pfam" id="PF00887">
    <property type="entry name" value="ACBP"/>
    <property type="match status" value="1"/>
</dbReference>
<evidence type="ECO:0000256" key="2">
    <source>
        <dbReference type="ARBA" id="ARBA00023121"/>
    </source>
</evidence>
<dbReference type="AlphaFoldDB" id="A0AAD9IM90"/>
<reference evidence="4" key="1">
    <citation type="submission" date="2021-01" db="EMBL/GenBank/DDBJ databases">
        <authorList>
            <person name="Eckstrom K.M.E."/>
        </authorList>
    </citation>
    <scope>NUCLEOTIDE SEQUENCE</scope>
    <source>
        <strain evidence="4">UVCC 0001</strain>
    </source>
</reference>
<proteinExistence type="inferred from homology"/>
<keyword evidence="5" id="KW-1185">Reference proteome</keyword>
<dbReference type="InterPro" id="IPR000582">
    <property type="entry name" value="Acyl-CoA-binding_protein"/>
</dbReference>